<dbReference type="Proteomes" id="UP000184203">
    <property type="component" value="Unassembled WGS sequence"/>
</dbReference>
<evidence type="ECO:0000313" key="1">
    <source>
        <dbReference type="EMBL" id="SHK65997.1"/>
    </source>
</evidence>
<evidence type="ECO:0000313" key="2">
    <source>
        <dbReference type="Proteomes" id="UP000184203"/>
    </source>
</evidence>
<dbReference type="Pfam" id="PF24336">
    <property type="entry name" value="DUF7504"/>
    <property type="match status" value="1"/>
</dbReference>
<protein>
    <submittedName>
        <fullName evidence="1">Uncharacterized protein</fullName>
    </submittedName>
</protein>
<name>A0A1M6U9Y7_HALPU</name>
<reference evidence="2" key="1">
    <citation type="submission" date="2016-11" db="EMBL/GenBank/DDBJ databases">
        <authorList>
            <person name="Varghese N."/>
            <person name="Submissions S."/>
        </authorList>
    </citation>
    <scope>NUCLEOTIDE SEQUENCE [LARGE SCALE GENOMIC DNA]</scope>
    <source>
        <strain evidence="2">DX253</strain>
    </source>
</reference>
<gene>
    <name evidence="1" type="ORF">SAMN05444342_2015</name>
</gene>
<accession>A0A1M6U9Y7</accession>
<dbReference type="RefSeq" id="WP_018128826.1">
    <property type="nucleotide sequence ID" value="NZ_AEMG01000002.1"/>
</dbReference>
<proteinExistence type="predicted"/>
<keyword evidence="2" id="KW-1185">Reference proteome</keyword>
<sequence length="218" mass="24138">MDGRETDEVVATEFARTLQQLKLQGCNLLLVGSVPDAVLSAASRKLFGDPDERRFRVAVLSGTPRTTVYERLPETTLGETATVIEHDTDAMPPHVRSPVVHVESGVRELTCSISEAITSFDVPGGFRPGELRFGLDSLASMLTRYDPTLVRQFLGIVGGQVRGANGMGHYVLPRPYDHELVGTLAPLFDGIVEYRVDAGREERWHFPNRDLRSPWLPL</sequence>
<dbReference type="InterPro" id="IPR055927">
    <property type="entry name" value="DUF7504"/>
</dbReference>
<organism evidence="1 2">
    <name type="scientific">Haladaptatus paucihalophilus DX253</name>
    <dbReference type="NCBI Taxonomy" id="797209"/>
    <lineage>
        <taxon>Archaea</taxon>
        <taxon>Methanobacteriati</taxon>
        <taxon>Methanobacteriota</taxon>
        <taxon>Stenosarchaea group</taxon>
        <taxon>Halobacteria</taxon>
        <taxon>Halobacteriales</taxon>
        <taxon>Haladaptataceae</taxon>
        <taxon>Haladaptatus</taxon>
    </lineage>
</organism>
<dbReference type="EMBL" id="FRAN01000002">
    <property type="protein sequence ID" value="SHK65997.1"/>
    <property type="molecule type" value="Genomic_DNA"/>
</dbReference>
<dbReference type="AlphaFoldDB" id="A0A1M6U9Y7"/>
<dbReference type="OrthoDB" id="252760at2157"/>